<dbReference type="SUPFAM" id="SSF47473">
    <property type="entry name" value="EF-hand"/>
    <property type="match status" value="1"/>
</dbReference>
<dbReference type="InterPro" id="IPR011992">
    <property type="entry name" value="EF-hand-dom_pair"/>
</dbReference>
<dbReference type="Proteomes" id="UP001652740">
    <property type="component" value="Unplaced"/>
</dbReference>
<organism evidence="3 4">
    <name type="scientific">Galleria mellonella</name>
    <name type="common">Greater wax moth</name>
    <dbReference type="NCBI Taxonomy" id="7137"/>
    <lineage>
        <taxon>Eukaryota</taxon>
        <taxon>Metazoa</taxon>
        <taxon>Ecdysozoa</taxon>
        <taxon>Arthropoda</taxon>
        <taxon>Hexapoda</taxon>
        <taxon>Insecta</taxon>
        <taxon>Pterygota</taxon>
        <taxon>Neoptera</taxon>
        <taxon>Endopterygota</taxon>
        <taxon>Lepidoptera</taxon>
        <taxon>Glossata</taxon>
        <taxon>Ditrysia</taxon>
        <taxon>Pyraloidea</taxon>
        <taxon>Pyralidae</taxon>
        <taxon>Galleriinae</taxon>
        <taxon>Galleria</taxon>
    </lineage>
</organism>
<evidence type="ECO:0000256" key="1">
    <source>
        <dbReference type="ARBA" id="ARBA00022837"/>
    </source>
</evidence>
<evidence type="ECO:0000313" key="4">
    <source>
        <dbReference type="RefSeq" id="XP_052754032.1"/>
    </source>
</evidence>
<keyword evidence="3" id="KW-1185">Reference proteome</keyword>
<dbReference type="InterPro" id="IPR018247">
    <property type="entry name" value="EF_Hand_1_Ca_BS"/>
</dbReference>
<dbReference type="GeneID" id="113520243"/>
<evidence type="ECO:0000313" key="3">
    <source>
        <dbReference type="Proteomes" id="UP001652740"/>
    </source>
</evidence>
<dbReference type="RefSeq" id="XP_052754032.1">
    <property type="nucleotide sequence ID" value="XM_052898072.1"/>
</dbReference>
<protein>
    <submittedName>
        <fullName evidence="4">Uncharacterized protein LOC113520243</fullName>
    </submittedName>
</protein>
<feature type="compositionally biased region" description="Basic and acidic residues" evidence="2">
    <location>
        <begin position="19"/>
        <end position="76"/>
    </location>
</feature>
<evidence type="ECO:0000256" key="2">
    <source>
        <dbReference type="SAM" id="MobiDB-lite"/>
    </source>
</evidence>
<accession>A0ABM3MRQ7</accession>
<dbReference type="PROSITE" id="PS00018">
    <property type="entry name" value="EF_HAND_1"/>
    <property type="match status" value="1"/>
</dbReference>
<dbReference type="Gene3D" id="1.10.238.10">
    <property type="entry name" value="EF-hand"/>
    <property type="match status" value="1"/>
</dbReference>
<keyword evidence="1" id="KW-0106">Calcium</keyword>
<gene>
    <name evidence="4" type="primary">LOC113520243</name>
</gene>
<feature type="region of interest" description="Disordered" evidence="2">
    <location>
        <begin position="1"/>
        <end position="82"/>
    </location>
</feature>
<sequence>MEMKKHEKPGSLSPVKPALKKDNDDGKSSRSSSKSEKELKLPPEKSPSDDGTGLRRERRLSKASESSKDTFERQDSKSASLTSPKVSRKYFTNWRQACDKTKDKTKELLKRWRTLPEAEASETQMQASGNAEEEKHHGWSVHVWTTWVNRCSEDLECLDLEEEQPLAQLCSVQADKMTLFFTELLDHDRDDVICDQDFDQFFERLAHFADWSSNSSEFHILLEVKQEFIEHFINPLPAKWGELPYYRRVCGPEASGINIPGRTTLEGWLARWALHLSEMKRFSDLPLYLQYLCKILFHVVDRAGSGEITKQALAAFYRSVIGLTGSRVEEIIDTAYNRMTSNGYLILDYGTFVHCFTNWLMGKNPNGPGQWVLVPPKDSLPQPPFPVDYSALNTEPAKLEPYAPDKKTNRHSVIV</sequence>
<proteinExistence type="predicted"/>
<name>A0ABM3MRQ7_GALME</name>
<reference evidence="4" key="1">
    <citation type="submission" date="2025-08" db="UniProtKB">
        <authorList>
            <consortium name="RefSeq"/>
        </authorList>
    </citation>
    <scope>IDENTIFICATION</scope>
    <source>
        <tissue evidence="4">Whole larvae</tissue>
    </source>
</reference>